<dbReference type="AlphaFoldDB" id="A0A1X7VRH1"/>
<reference evidence="1" key="1">
    <citation type="submission" date="2017-05" db="UniProtKB">
        <authorList>
            <consortium name="EnsemblMetazoa"/>
        </authorList>
    </citation>
    <scope>IDENTIFICATION</scope>
</reference>
<dbReference type="EnsemblMetazoa" id="Aqu2.1.42677_001">
    <property type="protein sequence ID" value="Aqu2.1.42677_001"/>
    <property type="gene ID" value="Aqu2.1.42677"/>
</dbReference>
<accession>A0A1X7VRH1</accession>
<evidence type="ECO:0000313" key="1">
    <source>
        <dbReference type="EnsemblMetazoa" id="Aqu2.1.42677_001"/>
    </source>
</evidence>
<proteinExistence type="predicted"/>
<sequence>TSNIQYVRQCNTPIIIASSTVVVPTVVNGSIMHLDQSVFREPVHIGGLLNCCTKCYFRWRICLFM</sequence>
<name>A0A1X7VRH1_AMPQE</name>
<organism evidence="1">
    <name type="scientific">Amphimedon queenslandica</name>
    <name type="common">Sponge</name>
    <dbReference type="NCBI Taxonomy" id="400682"/>
    <lineage>
        <taxon>Eukaryota</taxon>
        <taxon>Metazoa</taxon>
        <taxon>Porifera</taxon>
        <taxon>Demospongiae</taxon>
        <taxon>Heteroscleromorpha</taxon>
        <taxon>Haplosclerida</taxon>
        <taxon>Niphatidae</taxon>
        <taxon>Amphimedon</taxon>
    </lineage>
</organism>
<dbReference type="InParanoid" id="A0A1X7VRH1"/>
<protein>
    <submittedName>
        <fullName evidence="1">Uncharacterized protein</fullName>
    </submittedName>
</protein>